<feature type="compositionally biased region" description="Basic residues" evidence="1">
    <location>
        <begin position="284"/>
        <end position="293"/>
    </location>
</feature>
<gene>
    <name evidence="3" type="ORF">EZV62_010904</name>
</gene>
<dbReference type="InterPro" id="IPR040256">
    <property type="entry name" value="At4g02000-like"/>
</dbReference>
<dbReference type="InterPro" id="IPR025836">
    <property type="entry name" value="Zn_knuckle_CX2CX4HX4C"/>
</dbReference>
<evidence type="ECO:0000313" key="3">
    <source>
        <dbReference type="EMBL" id="TXG63910.1"/>
    </source>
</evidence>
<name>A0A5C7I3V5_9ROSI</name>
<comment type="caution">
    <text evidence="3">The sequence shown here is derived from an EMBL/GenBank/DDBJ whole genome shotgun (WGS) entry which is preliminary data.</text>
</comment>
<sequence length="429" mass="47130">MAGGPCSFDNCLLVLEKLSGVGDIAKLGFSRVVFWIQIPNAPLLCMTKEMGEFLGQLISELVDIDVRVSGECFGKYIRLKVAIDISKPLKRFPRIELVEGEESILLLRYERLSEYYFHCGIISHSYQECHNKIKEGRSSVNMQFDYGPWLRASSPTGQNKAYSQYRQQGKASIDRFAGRRKGVRTTGLSGISKESWRPKTGGDGVWFQGTVSQSSLGTGKEPSSDGGSKGTNVVIGMISVSVDMLIDVSVTEIMGSITLDMDGKFKKLASGADVGNKAAVPLTHGKKKGKWKRWAREGGQRDSEPKRLLQVEKNQVSNDGERSESSDLKKQRIGNAFDFESIEISASDFQALVQNSCGSVVDGDSMQGMVSRLSSCTGIFQRWNKTNKKVSVENIVAKKQELAISSKVRGMGPLIGNIVRGLKVSWTIS</sequence>
<protein>
    <recommendedName>
        <fullName evidence="2">Zinc knuckle CX2CX4HX4C domain-containing protein</fullName>
    </recommendedName>
</protein>
<feature type="compositionally biased region" description="Basic and acidic residues" evidence="1">
    <location>
        <begin position="294"/>
        <end position="306"/>
    </location>
</feature>
<dbReference type="PANTHER" id="PTHR31286:SF167">
    <property type="entry name" value="OS09G0268800 PROTEIN"/>
    <property type="match status" value="1"/>
</dbReference>
<dbReference type="EMBL" id="VAHF01000004">
    <property type="protein sequence ID" value="TXG63910.1"/>
    <property type="molecule type" value="Genomic_DNA"/>
</dbReference>
<feature type="region of interest" description="Disordered" evidence="1">
    <location>
        <begin position="279"/>
        <end position="306"/>
    </location>
</feature>
<evidence type="ECO:0000259" key="2">
    <source>
        <dbReference type="Pfam" id="PF14392"/>
    </source>
</evidence>
<dbReference type="OrthoDB" id="1707487at2759"/>
<dbReference type="AlphaFoldDB" id="A0A5C7I3V5"/>
<feature type="domain" description="Zinc knuckle CX2CX4HX4C" evidence="2">
    <location>
        <begin position="83"/>
        <end position="130"/>
    </location>
</feature>
<reference evidence="4" key="1">
    <citation type="journal article" date="2019" name="Gigascience">
        <title>De novo genome assembly of the endangered Acer yangbiense, a plant species with extremely small populations endemic to Yunnan Province, China.</title>
        <authorList>
            <person name="Yang J."/>
            <person name="Wariss H.M."/>
            <person name="Tao L."/>
            <person name="Zhang R."/>
            <person name="Yun Q."/>
            <person name="Hollingsworth P."/>
            <person name="Dao Z."/>
            <person name="Luo G."/>
            <person name="Guo H."/>
            <person name="Ma Y."/>
            <person name="Sun W."/>
        </authorList>
    </citation>
    <scope>NUCLEOTIDE SEQUENCE [LARGE SCALE GENOMIC DNA]</scope>
    <source>
        <strain evidence="4">cv. Malutang</strain>
    </source>
</reference>
<organism evidence="3 4">
    <name type="scientific">Acer yangbiense</name>
    <dbReference type="NCBI Taxonomy" id="1000413"/>
    <lineage>
        <taxon>Eukaryota</taxon>
        <taxon>Viridiplantae</taxon>
        <taxon>Streptophyta</taxon>
        <taxon>Embryophyta</taxon>
        <taxon>Tracheophyta</taxon>
        <taxon>Spermatophyta</taxon>
        <taxon>Magnoliopsida</taxon>
        <taxon>eudicotyledons</taxon>
        <taxon>Gunneridae</taxon>
        <taxon>Pentapetalae</taxon>
        <taxon>rosids</taxon>
        <taxon>malvids</taxon>
        <taxon>Sapindales</taxon>
        <taxon>Sapindaceae</taxon>
        <taxon>Hippocastanoideae</taxon>
        <taxon>Acereae</taxon>
        <taxon>Acer</taxon>
    </lineage>
</organism>
<evidence type="ECO:0000313" key="4">
    <source>
        <dbReference type="Proteomes" id="UP000323000"/>
    </source>
</evidence>
<dbReference type="Pfam" id="PF14392">
    <property type="entry name" value="zf-CCHC_4"/>
    <property type="match status" value="1"/>
</dbReference>
<keyword evidence="4" id="KW-1185">Reference proteome</keyword>
<feature type="region of interest" description="Disordered" evidence="1">
    <location>
        <begin position="191"/>
        <end position="230"/>
    </location>
</feature>
<accession>A0A5C7I3V5</accession>
<dbReference type="PANTHER" id="PTHR31286">
    <property type="entry name" value="GLYCINE-RICH CELL WALL STRUCTURAL PROTEIN 1.8-LIKE"/>
    <property type="match status" value="1"/>
</dbReference>
<dbReference type="Proteomes" id="UP000323000">
    <property type="component" value="Chromosome 4"/>
</dbReference>
<proteinExistence type="predicted"/>
<evidence type="ECO:0000256" key="1">
    <source>
        <dbReference type="SAM" id="MobiDB-lite"/>
    </source>
</evidence>